<feature type="region of interest" description="Disordered" evidence="1">
    <location>
        <begin position="191"/>
        <end position="210"/>
    </location>
</feature>
<evidence type="ECO:0000313" key="6">
    <source>
        <dbReference type="Proteomes" id="UP000199092"/>
    </source>
</evidence>
<feature type="compositionally biased region" description="Gly residues" evidence="1">
    <location>
        <begin position="197"/>
        <end position="207"/>
    </location>
</feature>
<dbReference type="EMBL" id="LT629749">
    <property type="protein sequence ID" value="SDR85105.1"/>
    <property type="molecule type" value="Genomic_DNA"/>
</dbReference>
<evidence type="ECO:0000256" key="3">
    <source>
        <dbReference type="SAM" id="SignalP"/>
    </source>
</evidence>
<accession>A0A1H1MFG0</accession>
<keyword evidence="2" id="KW-1133">Transmembrane helix</keyword>
<feature type="signal peptide" evidence="3">
    <location>
        <begin position="1"/>
        <end position="30"/>
    </location>
</feature>
<dbReference type="PROSITE" id="PS51318">
    <property type="entry name" value="TAT"/>
    <property type="match status" value="1"/>
</dbReference>
<keyword evidence="2" id="KW-0812">Transmembrane</keyword>
<keyword evidence="3" id="KW-0732">Signal</keyword>
<dbReference type="InterPro" id="IPR012533">
    <property type="entry name" value="YcnI-copper_dom"/>
</dbReference>
<gene>
    <name evidence="5" type="ORF">SAMN04488543_0614</name>
</gene>
<proteinExistence type="predicted"/>
<dbReference type="AlphaFoldDB" id="A0A1H1MFG0"/>
<keyword evidence="2" id="KW-0472">Membrane</keyword>
<evidence type="ECO:0000313" key="5">
    <source>
        <dbReference type="EMBL" id="SDR85105.1"/>
    </source>
</evidence>
<feature type="chain" id="PRO_5039714580" evidence="3">
    <location>
        <begin position="31"/>
        <end position="251"/>
    </location>
</feature>
<evidence type="ECO:0000256" key="2">
    <source>
        <dbReference type="SAM" id="Phobius"/>
    </source>
</evidence>
<feature type="transmembrane region" description="Helical" evidence="2">
    <location>
        <begin position="222"/>
        <end position="245"/>
    </location>
</feature>
<dbReference type="InterPro" id="IPR038507">
    <property type="entry name" value="YcnI-like_sf"/>
</dbReference>
<sequence length="251" mass="24919">MTTRTPSTRPRGTALAGAALAGGLLVSPLAATPADAHVRVVADADATSGGYSVLTFRVPNESDEASTTRVVVELPQDTPLSSVRTRPVPGWTVTVARAPLPSPVEVGGATLTEAPRTVTWTAQGDAAVGPDQYQDFALAVGPLPAPGEVLLPVTQTYSDGEVVRWDEPVPASGEEPEHPAPVLAVAAAAEGDDHHGAGPGTGPGTGTGAAAAVTTADGTARWLGGAGLAVAVLAAAAAGVALGTVRAGRRR</sequence>
<dbReference type="OrthoDB" id="9810871at2"/>
<dbReference type="CDD" id="cd08545">
    <property type="entry name" value="YcnI_like"/>
    <property type="match status" value="1"/>
</dbReference>
<evidence type="ECO:0000256" key="1">
    <source>
        <dbReference type="SAM" id="MobiDB-lite"/>
    </source>
</evidence>
<protein>
    <submittedName>
        <fullName evidence="5">Uncharacterized protein YcnI</fullName>
    </submittedName>
</protein>
<dbReference type="Pfam" id="PF07987">
    <property type="entry name" value="DUF1775"/>
    <property type="match status" value="1"/>
</dbReference>
<dbReference type="Proteomes" id="UP000199092">
    <property type="component" value="Chromosome I"/>
</dbReference>
<keyword evidence="6" id="KW-1185">Reference proteome</keyword>
<evidence type="ECO:0000259" key="4">
    <source>
        <dbReference type="Pfam" id="PF07987"/>
    </source>
</evidence>
<dbReference type="STRING" id="546871.SAMN04488543_0614"/>
<reference evidence="5 6" key="1">
    <citation type="submission" date="2016-10" db="EMBL/GenBank/DDBJ databases">
        <authorList>
            <person name="de Groot N.N."/>
        </authorList>
    </citation>
    <scope>NUCLEOTIDE SEQUENCE [LARGE SCALE GENOMIC DNA]</scope>
    <source>
        <strain evidence="5 6">DSM 21741</strain>
    </source>
</reference>
<dbReference type="InterPro" id="IPR006311">
    <property type="entry name" value="TAT_signal"/>
</dbReference>
<dbReference type="RefSeq" id="WP_091410026.1">
    <property type="nucleotide sequence ID" value="NZ_LT629749.1"/>
</dbReference>
<dbReference type="Gene3D" id="2.60.40.2230">
    <property type="entry name" value="Uncharacterised protein YcnI-like PF07987, DUF1775"/>
    <property type="match status" value="1"/>
</dbReference>
<feature type="domain" description="YncI copper-binding" evidence="4">
    <location>
        <begin position="37"/>
        <end position="185"/>
    </location>
</feature>
<organism evidence="5 6">
    <name type="scientific">Friedmanniella luteola</name>
    <dbReference type="NCBI Taxonomy" id="546871"/>
    <lineage>
        <taxon>Bacteria</taxon>
        <taxon>Bacillati</taxon>
        <taxon>Actinomycetota</taxon>
        <taxon>Actinomycetes</taxon>
        <taxon>Propionibacteriales</taxon>
        <taxon>Nocardioidaceae</taxon>
        <taxon>Friedmanniella</taxon>
    </lineage>
</organism>
<name>A0A1H1MFG0_9ACTN</name>